<sequence length="242" mass="26844">MSSMPGRQAPPPPLAIRPRPSRRRRALLLIVLAISIPIASVVAVSGAFLYLKKWMPFQNAGMAMLPTSLESDRFLFDAKAYRGSELPRRGDLIVFLAPASASFGQRVLFFKRIVGLPGDRVEMSQGVPTINGVPATWEFLSDYRYPSGVRQGKRFREHLPGGASYEILKLNKRGDLDEGGPFLVPPGSYFVLGDNRDDSIDSRGASASSRWWSVPLGDVWGRANYVYWSGFDRLDRIGLALK</sequence>
<evidence type="ECO:0000313" key="8">
    <source>
        <dbReference type="EMBL" id="SJZ35415.1"/>
    </source>
</evidence>
<dbReference type="InterPro" id="IPR019757">
    <property type="entry name" value="Pept_S26A_signal_pept_1_Lys-AS"/>
</dbReference>
<dbReference type="GO" id="GO:0004252">
    <property type="term" value="F:serine-type endopeptidase activity"/>
    <property type="evidence" value="ECO:0007669"/>
    <property type="project" value="InterPro"/>
</dbReference>
<keyword evidence="6" id="KW-1133">Transmembrane helix</keyword>
<keyword evidence="6" id="KW-0472">Membrane</keyword>
<dbReference type="InterPro" id="IPR019533">
    <property type="entry name" value="Peptidase_S26"/>
</dbReference>
<dbReference type="OrthoDB" id="9815782at2"/>
<dbReference type="InterPro" id="IPR019758">
    <property type="entry name" value="Pept_S26A_signal_pept_1_CS"/>
</dbReference>
<keyword evidence="6" id="KW-0645">Protease</keyword>
<dbReference type="Pfam" id="PF10502">
    <property type="entry name" value="Peptidase_S26"/>
    <property type="match status" value="1"/>
</dbReference>
<dbReference type="SUPFAM" id="SSF51306">
    <property type="entry name" value="LexA/Signal peptidase"/>
    <property type="match status" value="1"/>
</dbReference>
<feature type="transmembrane region" description="Helical" evidence="6">
    <location>
        <begin position="26"/>
        <end position="51"/>
    </location>
</feature>
<dbReference type="EMBL" id="FUWJ01000001">
    <property type="protein sequence ID" value="SJZ35415.1"/>
    <property type="molecule type" value="Genomic_DNA"/>
</dbReference>
<evidence type="ECO:0000259" key="7">
    <source>
        <dbReference type="Pfam" id="PF10502"/>
    </source>
</evidence>
<evidence type="ECO:0000256" key="2">
    <source>
        <dbReference type="ARBA" id="ARBA00009370"/>
    </source>
</evidence>
<comment type="catalytic activity">
    <reaction evidence="1 6">
        <text>Cleavage of hydrophobic, N-terminal signal or leader sequences from secreted and periplasmic proteins.</text>
        <dbReference type="EC" id="3.4.21.89"/>
    </reaction>
</comment>
<dbReference type="NCBIfam" id="TIGR02227">
    <property type="entry name" value="sigpep_I_bact"/>
    <property type="match status" value="1"/>
</dbReference>
<gene>
    <name evidence="8" type="ORF">SAMN02745126_00587</name>
</gene>
<comment type="subcellular location">
    <subcellularLocation>
        <location evidence="6">Membrane</location>
        <topology evidence="6">Single-pass type II membrane protein</topology>
    </subcellularLocation>
</comment>
<keyword evidence="9" id="KW-1185">Reference proteome</keyword>
<accession>A0A1T4JZE7</accession>
<feature type="domain" description="Peptidase S26" evidence="7">
    <location>
        <begin position="41"/>
        <end position="228"/>
    </location>
</feature>
<name>A0A1T4JZE7_9HYPH</name>
<evidence type="ECO:0000256" key="4">
    <source>
        <dbReference type="ARBA" id="ARBA00019232"/>
    </source>
</evidence>
<organism evidence="8 9">
    <name type="scientific">Enhydrobacter aerosaccus</name>
    <dbReference type="NCBI Taxonomy" id="225324"/>
    <lineage>
        <taxon>Bacteria</taxon>
        <taxon>Pseudomonadati</taxon>
        <taxon>Pseudomonadota</taxon>
        <taxon>Alphaproteobacteria</taxon>
        <taxon>Hyphomicrobiales</taxon>
        <taxon>Enhydrobacter</taxon>
    </lineage>
</organism>
<dbReference type="PROSITE" id="PS00760">
    <property type="entry name" value="SPASE_I_2"/>
    <property type="match status" value="1"/>
</dbReference>
<dbReference type="AlphaFoldDB" id="A0A1T4JZE7"/>
<evidence type="ECO:0000256" key="1">
    <source>
        <dbReference type="ARBA" id="ARBA00000677"/>
    </source>
</evidence>
<dbReference type="Gene3D" id="2.10.109.10">
    <property type="entry name" value="Umud Fragment, subunit A"/>
    <property type="match status" value="1"/>
</dbReference>
<proteinExistence type="inferred from homology"/>
<dbReference type="PRINTS" id="PR00727">
    <property type="entry name" value="LEADERPTASE"/>
</dbReference>
<dbReference type="GO" id="GO:0006465">
    <property type="term" value="P:signal peptide processing"/>
    <property type="evidence" value="ECO:0007669"/>
    <property type="project" value="InterPro"/>
</dbReference>
<dbReference type="Proteomes" id="UP000190092">
    <property type="component" value="Unassembled WGS sequence"/>
</dbReference>
<dbReference type="GO" id="GO:0009003">
    <property type="term" value="F:signal peptidase activity"/>
    <property type="evidence" value="ECO:0007669"/>
    <property type="project" value="UniProtKB-EC"/>
</dbReference>
<keyword evidence="6" id="KW-0812">Transmembrane</keyword>
<evidence type="ECO:0000256" key="5">
    <source>
        <dbReference type="ARBA" id="ARBA00022801"/>
    </source>
</evidence>
<dbReference type="InterPro" id="IPR036286">
    <property type="entry name" value="LexA/Signal_pep-like_sf"/>
</dbReference>
<evidence type="ECO:0000313" key="9">
    <source>
        <dbReference type="Proteomes" id="UP000190092"/>
    </source>
</evidence>
<dbReference type="PROSITE" id="PS00761">
    <property type="entry name" value="SPASE_I_3"/>
    <property type="match status" value="1"/>
</dbReference>
<comment type="similarity">
    <text evidence="2 6">Belongs to the peptidase S26 family.</text>
</comment>
<dbReference type="PANTHER" id="PTHR43390">
    <property type="entry name" value="SIGNAL PEPTIDASE I"/>
    <property type="match status" value="1"/>
</dbReference>
<reference evidence="9" key="1">
    <citation type="submission" date="2017-02" db="EMBL/GenBank/DDBJ databases">
        <authorList>
            <person name="Varghese N."/>
            <person name="Submissions S."/>
        </authorList>
    </citation>
    <scope>NUCLEOTIDE SEQUENCE [LARGE SCALE GENOMIC DNA]</scope>
    <source>
        <strain evidence="9">ATCC 27094</strain>
    </source>
</reference>
<dbReference type="CDD" id="cd06530">
    <property type="entry name" value="S26_SPase_I"/>
    <property type="match status" value="1"/>
</dbReference>
<keyword evidence="5 6" id="KW-0378">Hydrolase</keyword>
<dbReference type="STRING" id="225324.SAMN02745126_00587"/>
<protein>
    <recommendedName>
        <fullName evidence="4 6">Signal peptidase I</fullName>
        <ecNumber evidence="3 6">3.4.21.89</ecNumber>
    </recommendedName>
</protein>
<dbReference type="PANTHER" id="PTHR43390:SF1">
    <property type="entry name" value="CHLOROPLAST PROCESSING PEPTIDASE"/>
    <property type="match status" value="1"/>
</dbReference>
<evidence type="ECO:0000256" key="3">
    <source>
        <dbReference type="ARBA" id="ARBA00013208"/>
    </source>
</evidence>
<dbReference type="InterPro" id="IPR000223">
    <property type="entry name" value="Pept_S26A_signal_pept_1"/>
</dbReference>
<evidence type="ECO:0000256" key="6">
    <source>
        <dbReference type="RuleBase" id="RU362042"/>
    </source>
</evidence>
<dbReference type="GO" id="GO:0016020">
    <property type="term" value="C:membrane"/>
    <property type="evidence" value="ECO:0007669"/>
    <property type="project" value="UniProtKB-SubCell"/>
</dbReference>
<dbReference type="EC" id="3.4.21.89" evidence="3 6"/>